<dbReference type="PANTHER" id="PTHR43094:SF1">
    <property type="entry name" value="AMINOTRANSFERASE CLASS-III"/>
    <property type="match status" value="1"/>
</dbReference>
<keyword evidence="5" id="KW-0808">Transferase</keyword>
<keyword evidence="6" id="KW-1185">Reference proteome</keyword>
<reference evidence="5" key="1">
    <citation type="journal article" date="2014" name="Int. J. Syst. Evol. Microbiol.">
        <title>Complete genome sequence of Corynebacterium casei LMG S-19264T (=DSM 44701T), isolated from a smear-ripened cheese.</title>
        <authorList>
            <consortium name="US DOE Joint Genome Institute (JGI-PGF)"/>
            <person name="Walter F."/>
            <person name="Albersmeier A."/>
            <person name="Kalinowski J."/>
            <person name="Ruckert C."/>
        </authorList>
    </citation>
    <scope>NUCLEOTIDE SEQUENCE</scope>
    <source>
        <strain evidence="5">JCM 5016</strain>
    </source>
</reference>
<feature type="region of interest" description="Disordered" evidence="4">
    <location>
        <begin position="142"/>
        <end position="167"/>
    </location>
</feature>
<dbReference type="InterPro" id="IPR005814">
    <property type="entry name" value="Aminotrans_3"/>
</dbReference>
<dbReference type="GO" id="GO:0008483">
    <property type="term" value="F:transaminase activity"/>
    <property type="evidence" value="ECO:0007669"/>
    <property type="project" value="UniProtKB-KW"/>
</dbReference>
<evidence type="ECO:0000256" key="1">
    <source>
        <dbReference type="ARBA" id="ARBA00008954"/>
    </source>
</evidence>
<dbReference type="Proteomes" id="UP000623010">
    <property type="component" value="Unassembled WGS sequence"/>
</dbReference>
<organism evidence="5 6">
    <name type="scientific">Streptomyces echinoruber</name>
    <dbReference type="NCBI Taxonomy" id="68898"/>
    <lineage>
        <taxon>Bacteria</taxon>
        <taxon>Bacillati</taxon>
        <taxon>Actinomycetota</taxon>
        <taxon>Actinomycetes</taxon>
        <taxon>Kitasatosporales</taxon>
        <taxon>Streptomycetaceae</taxon>
        <taxon>Streptomyces</taxon>
    </lineage>
</organism>
<dbReference type="Pfam" id="PF00202">
    <property type="entry name" value="Aminotran_3"/>
    <property type="match status" value="1"/>
</dbReference>
<evidence type="ECO:0000313" key="5">
    <source>
        <dbReference type="EMBL" id="GGZ82022.1"/>
    </source>
</evidence>
<sequence>MPDFEVVAVNGPWLQRADGRRVFDGSSGLLCANVGQSSPNVFARIERQFRRYTFGGAAVVQPHIQMELMDRLCHAVGRPEDAVALTTCGTLGVEVAVGLARNITRVRSGKRRGDILTSTLSYHGNSALTLALAGNHARRPRPEDALGLGPAFPAPYPPTHDHGGRPCDASCADEVAKAIDNRGAENVAAVLIEPVNGTTGGAYVPPDGYLRRVSEICREREVLVIHDEVLTGLWRTGTPLASDHWDGAEPDLCILSKGLGAGYTGVGAVLVSHEIAPLLRHQDADSLPAMGTMATHPLQAAACLGVLDDLESMDLDAFTARGQRLGDALRALVGLEPVRDVRGLGHLYGIEVQPGLLWPLMREAEKRDVFFYPFTGAGHPRSEGLVVAPPLTSTDEEMDFLVAALSDAVTDLARNG</sequence>
<name>A0A918V9N7_9ACTN</name>
<dbReference type="SUPFAM" id="SSF53383">
    <property type="entry name" value="PLP-dependent transferases"/>
    <property type="match status" value="1"/>
</dbReference>
<protein>
    <submittedName>
        <fullName evidence="5">Aspartate aminotransferase family protein</fullName>
    </submittedName>
</protein>
<dbReference type="PANTHER" id="PTHR43094">
    <property type="entry name" value="AMINOTRANSFERASE"/>
    <property type="match status" value="1"/>
</dbReference>
<keyword evidence="5" id="KW-0032">Aminotransferase</keyword>
<dbReference type="InterPro" id="IPR015421">
    <property type="entry name" value="PyrdxlP-dep_Trfase_major"/>
</dbReference>
<dbReference type="Gene3D" id="3.90.1150.10">
    <property type="entry name" value="Aspartate Aminotransferase, domain 1"/>
    <property type="match status" value="1"/>
</dbReference>
<evidence type="ECO:0000256" key="2">
    <source>
        <dbReference type="ARBA" id="ARBA00022898"/>
    </source>
</evidence>
<dbReference type="InterPro" id="IPR015422">
    <property type="entry name" value="PyrdxlP-dep_Trfase_small"/>
</dbReference>
<dbReference type="Gene3D" id="3.40.640.10">
    <property type="entry name" value="Type I PLP-dependent aspartate aminotransferase-like (Major domain)"/>
    <property type="match status" value="1"/>
</dbReference>
<dbReference type="InterPro" id="IPR015424">
    <property type="entry name" value="PyrdxlP-dep_Trfase"/>
</dbReference>
<comment type="similarity">
    <text evidence="1 3">Belongs to the class-III pyridoxal-phosphate-dependent aminotransferase family.</text>
</comment>
<dbReference type="GO" id="GO:0030170">
    <property type="term" value="F:pyridoxal phosphate binding"/>
    <property type="evidence" value="ECO:0007669"/>
    <property type="project" value="InterPro"/>
</dbReference>
<dbReference type="AlphaFoldDB" id="A0A918V9N7"/>
<evidence type="ECO:0000256" key="4">
    <source>
        <dbReference type="SAM" id="MobiDB-lite"/>
    </source>
</evidence>
<keyword evidence="2 3" id="KW-0663">Pyridoxal phosphate</keyword>
<evidence type="ECO:0000256" key="3">
    <source>
        <dbReference type="RuleBase" id="RU003560"/>
    </source>
</evidence>
<evidence type="ECO:0000313" key="6">
    <source>
        <dbReference type="Proteomes" id="UP000623010"/>
    </source>
</evidence>
<accession>A0A918V9N7</accession>
<dbReference type="EMBL" id="BMWH01000005">
    <property type="protein sequence ID" value="GGZ82022.1"/>
    <property type="molecule type" value="Genomic_DNA"/>
</dbReference>
<proteinExistence type="inferred from homology"/>
<reference evidence="5" key="2">
    <citation type="submission" date="2020-09" db="EMBL/GenBank/DDBJ databases">
        <authorList>
            <person name="Sun Q."/>
            <person name="Ohkuma M."/>
        </authorList>
    </citation>
    <scope>NUCLEOTIDE SEQUENCE</scope>
    <source>
        <strain evidence="5">JCM 5016</strain>
    </source>
</reference>
<gene>
    <name evidence="5" type="ORF">GCM10010389_19900</name>
</gene>
<comment type="caution">
    <text evidence="5">The sequence shown here is derived from an EMBL/GenBank/DDBJ whole genome shotgun (WGS) entry which is preliminary data.</text>
</comment>
<dbReference type="RefSeq" id="WP_190056983.1">
    <property type="nucleotide sequence ID" value="NZ_BMWH01000005.1"/>
</dbReference>